<dbReference type="AlphaFoldDB" id="A0A8I0T633"/>
<feature type="domain" description="Putative DNA-binding" evidence="1">
    <location>
        <begin position="28"/>
        <end position="114"/>
    </location>
</feature>
<dbReference type="Pfam" id="PF09836">
    <property type="entry name" value="DUF2063"/>
    <property type="match status" value="1"/>
</dbReference>
<evidence type="ECO:0000259" key="1">
    <source>
        <dbReference type="Pfam" id="PF09836"/>
    </source>
</evidence>
<keyword evidence="3" id="KW-1185">Reference proteome</keyword>
<dbReference type="RefSeq" id="WP_147390709.1">
    <property type="nucleotide sequence ID" value="NZ_AQHF01000034.1"/>
</dbReference>
<reference evidence="2 3" key="1">
    <citation type="submission" date="2015-06" db="EMBL/GenBank/DDBJ databases">
        <title>Genome sequence of Pseudoalteromonas peptidolytica.</title>
        <authorList>
            <person name="Xie B.-B."/>
            <person name="Rong J.-C."/>
            <person name="Qin Q.-L."/>
            <person name="Zhang Y.-Z."/>
        </authorList>
    </citation>
    <scope>NUCLEOTIDE SEQUENCE [LARGE SCALE GENOMIC DNA]</scope>
    <source>
        <strain evidence="2 3">F12-50-A1</strain>
    </source>
</reference>
<name>A0A8I0T633_9GAMM</name>
<dbReference type="InterPro" id="IPR018640">
    <property type="entry name" value="DUF2063"/>
</dbReference>
<dbReference type="InterPro" id="IPR044922">
    <property type="entry name" value="DUF2063_N_sf"/>
</dbReference>
<gene>
    <name evidence="2" type="ORF">PPEP_b1070</name>
</gene>
<evidence type="ECO:0000313" key="2">
    <source>
        <dbReference type="EMBL" id="MBE0349141.1"/>
    </source>
</evidence>
<dbReference type="EMBL" id="AQHF01000034">
    <property type="protein sequence ID" value="MBE0349141.1"/>
    <property type="molecule type" value="Genomic_DNA"/>
</dbReference>
<organism evidence="2 3">
    <name type="scientific">Pseudoalteromonas peptidolytica F12-50-A1</name>
    <dbReference type="NCBI Taxonomy" id="1315280"/>
    <lineage>
        <taxon>Bacteria</taxon>
        <taxon>Pseudomonadati</taxon>
        <taxon>Pseudomonadota</taxon>
        <taxon>Gammaproteobacteria</taxon>
        <taxon>Alteromonadales</taxon>
        <taxon>Pseudoalteromonadaceae</taxon>
        <taxon>Pseudoalteromonas</taxon>
    </lineage>
</organism>
<evidence type="ECO:0000313" key="3">
    <source>
        <dbReference type="Proteomes" id="UP000660708"/>
    </source>
</evidence>
<accession>A0A8I0T633</accession>
<sequence>MKTPDLTQTQQWLSTVLMVRGDLEQKLNIAANPHGVMLHDCIKSTKKLGAMRRVDIYAAGYVIRLVECLKGEFALLNQFMGEEVFETFAKAFIVSLPSESWTLHQLGGRFADFLRQTKPIGDFSAHQQAMLSIPAELAKFERAKAQALLKPGPETALPTPAINEIELLCGIAEDFTIAVPESAQLIHTDYPLLPLIAQLEQSTPYTIPEPMQTHIAVSRQQYRIKACTISDWQADFLLHLQTKPLRLRDAISSCAHHTNVAVQTLHSQLAVWLPSAMNVGLVMRVP</sequence>
<proteinExistence type="predicted"/>
<dbReference type="Proteomes" id="UP000660708">
    <property type="component" value="Unassembled WGS sequence"/>
</dbReference>
<dbReference type="Gene3D" id="1.10.150.690">
    <property type="entry name" value="DUF2063"/>
    <property type="match status" value="1"/>
</dbReference>
<protein>
    <recommendedName>
        <fullName evidence="1">Putative DNA-binding domain-containing protein</fullName>
    </recommendedName>
</protein>
<comment type="caution">
    <text evidence="2">The sequence shown here is derived from an EMBL/GenBank/DDBJ whole genome shotgun (WGS) entry which is preliminary data.</text>
</comment>